<evidence type="ECO:0000313" key="3">
    <source>
        <dbReference type="Proteomes" id="UP001454036"/>
    </source>
</evidence>
<dbReference type="InterPro" id="IPR001005">
    <property type="entry name" value="SANT/Myb"/>
</dbReference>
<dbReference type="GO" id="GO:0003682">
    <property type="term" value="F:chromatin binding"/>
    <property type="evidence" value="ECO:0007669"/>
    <property type="project" value="TreeGrafter"/>
</dbReference>
<dbReference type="CDD" id="cd00167">
    <property type="entry name" value="SANT"/>
    <property type="match status" value="1"/>
</dbReference>
<dbReference type="GO" id="GO:0005634">
    <property type="term" value="C:nucleus"/>
    <property type="evidence" value="ECO:0007669"/>
    <property type="project" value="TreeGrafter"/>
</dbReference>
<proteinExistence type="predicted"/>
<reference evidence="2 3" key="1">
    <citation type="submission" date="2024-01" db="EMBL/GenBank/DDBJ databases">
        <title>The complete chloroplast genome sequence of Lithospermum erythrorhizon: insights into the phylogenetic relationship among Boraginaceae species and the maternal lineages of purple gromwells.</title>
        <authorList>
            <person name="Okada T."/>
            <person name="Watanabe K."/>
        </authorList>
    </citation>
    <scope>NUCLEOTIDE SEQUENCE [LARGE SCALE GENOMIC DNA]</scope>
</reference>
<dbReference type="PANTHER" id="PTHR45747">
    <property type="entry name" value="HISTONE-LYSINE N-METHYLTRANSFERASE E(Z)"/>
    <property type="match status" value="1"/>
</dbReference>
<dbReference type="EMBL" id="BAABME010004814">
    <property type="protein sequence ID" value="GAA0163654.1"/>
    <property type="molecule type" value="Genomic_DNA"/>
</dbReference>
<feature type="region of interest" description="Disordered" evidence="1">
    <location>
        <begin position="159"/>
        <end position="184"/>
    </location>
</feature>
<protein>
    <submittedName>
        <fullName evidence="2">Uncharacterized protein</fullName>
    </submittedName>
</protein>
<dbReference type="AlphaFoldDB" id="A0AAV3QHS9"/>
<sequence>MAKPIHTFDRLPDSSEVAVVSDVISSETSTNLPFVENPEIAPPCSTWMFRRNKCLAIGVAKHLVEDHSIDPMNVSSKKKATAGVDAFPVKKREHIKEYEAKGLNKVSGHLGGSEWRPLERDSLEKGIEIFGRNSCLIRRNMLSGMKTCAEVFNYMNTEKTSKSGGSNIEPPDSCPDDHEQANDVRNNDVNQGLMVNPTLRAMLMSLTIISAVVWHFCS</sequence>
<feature type="compositionally biased region" description="Basic and acidic residues" evidence="1">
    <location>
        <begin position="175"/>
        <end position="184"/>
    </location>
</feature>
<accession>A0AAV3QHS9</accession>
<organism evidence="2 3">
    <name type="scientific">Lithospermum erythrorhizon</name>
    <name type="common">Purple gromwell</name>
    <name type="synonym">Lithospermum officinale var. erythrorhizon</name>
    <dbReference type="NCBI Taxonomy" id="34254"/>
    <lineage>
        <taxon>Eukaryota</taxon>
        <taxon>Viridiplantae</taxon>
        <taxon>Streptophyta</taxon>
        <taxon>Embryophyta</taxon>
        <taxon>Tracheophyta</taxon>
        <taxon>Spermatophyta</taxon>
        <taxon>Magnoliopsida</taxon>
        <taxon>eudicotyledons</taxon>
        <taxon>Gunneridae</taxon>
        <taxon>Pentapetalae</taxon>
        <taxon>asterids</taxon>
        <taxon>lamiids</taxon>
        <taxon>Boraginales</taxon>
        <taxon>Boraginaceae</taxon>
        <taxon>Boraginoideae</taxon>
        <taxon>Lithospermeae</taxon>
        <taxon>Lithospermum</taxon>
    </lineage>
</organism>
<name>A0AAV3QHS9_LITER</name>
<dbReference type="Proteomes" id="UP001454036">
    <property type="component" value="Unassembled WGS sequence"/>
</dbReference>
<evidence type="ECO:0000256" key="1">
    <source>
        <dbReference type="SAM" id="MobiDB-lite"/>
    </source>
</evidence>
<keyword evidence="3" id="KW-1185">Reference proteome</keyword>
<dbReference type="InterPro" id="IPR045318">
    <property type="entry name" value="EZH1/2-like"/>
</dbReference>
<dbReference type="GO" id="GO:0046976">
    <property type="term" value="F:histone H3K27 methyltransferase activity"/>
    <property type="evidence" value="ECO:0007669"/>
    <property type="project" value="TreeGrafter"/>
</dbReference>
<dbReference type="PANTHER" id="PTHR45747:SF14">
    <property type="entry name" value="HISTONE-LYSINE N-METHYLTRANSFERASE EZA1"/>
    <property type="match status" value="1"/>
</dbReference>
<gene>
    <name evidence="2" type="ORF">LIER_19464</name>
</gene>
<comment type="caution">
    <text evidence="2">The sequence shown here is derived from an EMBL/GenBank/DDBJ whole genome shotgun (WGS) entry which is preliminary data.</text>
</comment>
<evidence type="ECO:0000313" key="2">
    <source>
        <dbReference type="EMBL" id="GAA0163654.1"/>
    </source>
</evidence>
<dbReference type="GO" id="GO:0031507">
    <property type="term" value="P:heterochromatin formation"/>
    <property type="evidence" value="ECO:0007669"/>
    <property type="project" value="TreeGrafter"/>
</dbReference>